<comment type="similarity">
    <text evidence="1">Belongs to the eukaryotic ribosomal protein eL8 family.</text>
</comment>
<feature type="region of interest" description="Disordered" evidence="4">
    <location>
        <begin position="692"/>
        <end position="717"/>
    </location>
</feature>
<dbReference type="PRINTS" id="PR00881">
    <property type="entry name" value="L7ARS6FAMILY"/>
</dbReference>
<feature type="region of interest" description="Disordered" evidence="4">
    <location>
        <begin position="625"/>
        <end position="655"/>
    </location>
</feature>
<dbReference type="GO" id="GO:1990904">
    <property type="term" value="C:ribonucleoprotein complex"/>
    <property type="evidence" value="ECO:0007669"/>
    <property type="project" value="UniProtKB-KW"/>
</dbReference>
<reference evidence="6 7" key="1">
    <citation type="journal article" date="2024" name="Nat. Commun.">
        <title>Phylogenomics reveals the evolutionary origins of lichenization in chlorophyte algae.</title>
        <authorList>
            <person name="Puginier C."/>
            <person name="Libourel C."/>
            <person name="Otte J."/>
            <person name="Skaloud P."/>
            <person name="Haon M."/>
            <person name="Grisel S."/>
            <person name="Petersen M."/>
            <person name="Berrin J.G."/>
            <person name="Delaux P.M."/>
            <person name="Dal Grande F."/>
            <person name="Keller J."/>
        </authorList>
    </citation>
    <scope>NUCLEOTIDE SEQUENCE [LARGE SCALE GENOMIC DNA]</scope>
    <source>
        <strain evidence="6 7">SAG 2043</strain>
    </source>
</reference>
<dbReference type="Pfam" id="PF01248">
    <property type="entry name" value="Ribosomal_L7Ae"/>
    <property type="match status" value="1"/>
</dbReference>
<keyword evidence="3" id="KW-0687">Ribonucleoprotein</keyword>
<dbReference type="AlphaFoldDB" id="A0AAW1Q8B6"/>
<evidence type="ECO:0000256" key="1">
    <source>
        <dbReference type="ARBA" id="ARBA00007337"/>
    </source>
</evidence>
<keyword evidence="7" id="KW-1185">Reference proteome</keyword>
<feature type="compositionally biased region" description="Low complexity" evidence="4">
    <location>
        <begin position="8"/>
        <end position="22"/>
    </location>
</feature>
<organism evidence="6 7">
    <name type="scientific">[Myrmecia] bisecta</name>
    <dbReference type="NCBI Taxonomy" id="41462"/>
    <lineage>
        <taxon>Eukaryota</taxon>
        <taxon>Viridiplantae</taxon>
        <taxon>Chlorophyta</taxon>
        <taxon>core chlorophytes</taxon>
        <taxon>Trebouxiophyceae</taxon>
        <taxon>Trebouxiales</taxon>
        <taxon>Trebouxiaceae</taxon>
        <taxon>Myrmecia</taxon>
    </lineage>
</organism>
<accession>A0AAW1Q8B6</accession>
<dbReference type="PRINTS" id="PR00882">
    <property type="entry name" value="RIBOSOMALL7A"/>
</dbReference>
<dbReference type="Proteomes" id="UP001489004">
    <property type="component" value="Unassembled WGS sequence"/>
</dbReference>
<sequence>MAPKKRVAAAPAAIKKAAAPAKPVNPLYEKRPKTFGVGGAPPPKKDMHRFVKWPKYVRIQRQRRVLNQRLKVPPALNRFTKTLDKNQAETLFKVLMKYRPEDKAAKKERLLKEAEARAAGKEVEKKKPVVVKFGINHITTLVENGKAQLVVIAHDVDPIELVVWLPALCKKMNVPYVIVKGKARLGLIVHKKTATALALTSVKNEDQREFAKIVETAKQSYLDGPRVQWGGGILGPKSQAKARKKEREAAREAEKRLNTIPRSDAVASSMGIPSLVPTSMADSVQAFFSVLDLDDQALVDGAKTMAVKMHHHFANKALHEVFPEAATIDQEKLADGQRARRLQAARIRQLRQEAASLDVAGVNQRLHAVFGAYSKDQPAIRGVPQPRRLTTAGWLRFMRDCCLLDNRFSFVEAEDLFTRTAASLPAPPTAQEASLDFAGFQTALGQVAATKQGPGGQQDCLALMQRWVLPCAQLSREELPIDGLLAPASRAMLRERDAALKAVFGHYAALPSLLPKQACWEGVCSGQRTLSLSSLLLMLLNFKVFPGLLPRLHAVEVLHEASLALSNSAYEELSYPAFLEVLCHVAARLARLVEGQLSSAWVNMSEVHRVKRYLEHSSLGQYATTMERSSSVSGAAEPTSSGGHGATSATAASSARSTELLCKSRRATDEQFAAIERDQKREEVEERLRKHLQRRDEERERQQMHRSHQQARDVRDPSQLTWQTCPVFQMTQPVCHTRVFASGDATADMFAYLKATAPPCYTGKRDRSGALVSGEMLQDIAGFEQRLPLLLTSWPPANEIQHWHDMSQQPAECGAAA</sequence>
<dbReference type="InterPro" id="IPR029064">
    <property type="entry name" value="Ribosomal_eL30-like_sf"/>
</dbReference>
<dbReference type="GO" id="GO:0005840">
    <property type="term" value="C:ribosome"/>
    <property type="evidence" value="ECO:0007669"/>
    <property type="project" value="UniProtKB-KW"/>
</dbReference>
<dbReference type="Gene3D" id="1.10.238.10">
    <property type="entry name" value="EF-hand"/>
    <property type="match status" value="1"/>
</dbReference>
<proteinExistence type="inferred from homology"/>
<dbReference type="PANTHER" id="PTHR23105">
    <property type="entry name" value="RIBOSOMAL PROTEIN L7AE FAMILY MEMBER"/>
    <property type="match status" value="1"/>
</dbReference>
<dbReference type="EMBL" id="JALJOR010000005">
    <property type="protein sequence ID" value="KAK9817216.1"/>
    <property type="molecule type" value="Genomic_DNA"/>
</dbReference>
<dbReference type="Gene3D" id="3.30.1330.30">
    <property type="match status" value="1"/>
</dbReference>
<evidence type="ECO:0000256" key="3">
    <source>
        <dbReference type="ARBA" id="ARBA00023274"/>
    </source>
</evidence>
<comment type="caution">
    <text evidence="6">The sequence shown here is derived from an EMBL/GenBank/DDBJ whole genome shotgun (WGS) entry which is preliminary data.</text>
</comment>
<feature type="region of interest" description="Disordered" evidence="4">
    <location>
        <begin position="1"/>
        <end position="43"/>
    </location>
</feature>
<gene>
    <name evidence="6" type="ORF">WJX72_011192</name>
</gene>
<dbReference type="SUPFAM" id="SSF55315">
    <property type="entry name" value="L30e-like"/>
    <property type="match status" value="1"/>
</dbReference>
<dbReference type="InterPro" id="IPR018492">
    <property type="entry name" value="Ribosomal_eL8/Nhp2"/>
</dbReference>
<keyword evidence="2" id="KW-0689">Ribosomal protein</keyword>
<dbReference type="InterPro" id="IPR050257">
    <property type="entry name" value="eL8/uL1-like"/>
</dbReference>
<evidence type="ECO:0000313" key="6">
    <source>
        <dbReference type="EMBL" id="KAK9817216.1"/>
    </source>
</evidence>
<feature type="compositionally biased region" description="Basic and acidic residues" evidence="4">
    <location>
        <begin position="692"/>
        <end position="703"/>
    </location>
</feature>
<dbReference type="FunFam" id="3.30.1330.30:FF:000003">
    <property type="entry name" value="60S ribosomal protein L7a"/>
    <property type="match status" value="1"/>
</dbReference>
<dbReference type="InterPro" id="IPR004037">
    <property type="entry name" value="Ribosomal_eL8-like_CS"/>
</dbReference>
<evidence type="ECO:0000256" key="2">
    <source>
        <dbReference type="ARBA" id="ARBA00022980"/>
    </source>
</evidence>
<evidence type="ECO:0000313" key="7">
    <source>
        <dbReference type="Proteomes" id="UP001489004"/>
    </source>
</evidence>
<dbReference type="GO" id="GO:0042254">
    <property type="term" value="P:ribosome biogenesis"/>
    <property type="evidence" value="ECO:0007669"/>
    <property type="project" value="InterPro"/>
</dbReference>
<dbReference type="PROSITE" id="PS01082">
    <property type="entry name" value="RIBOSOMAL_L7AE"/>
    <property type="match status" value="1"/>
</dbReference>
<dbReference type="InterPro" id="IPR004038">
    <property type="entry name" value="Ribosomal_eL8/eL30/eS12/Gad45"/>
</dbReference>
<dbReference type="GO" id="GO:0003723">
    <property type="term" value="F:RNA binding"/>
    <property type="evidence" value="ECO:0007669"/>
    <property type="project" value="InterPro"/>
</dbReference>
<feature type="domain" description="Ribosomal protein eL8/eL30/eS12/Gadd45" evidence="5">
    <location>
        <begin position="125"/>
        <end position="209"/>
    </location>
</feature>
<evidence type="ECO:0000256" key="4">
    <source>
        <dbReference type="SAM" id="MobiDB-lite"/>
    </source>
</evidence>
<dbReference type="InterPro" id="IPR001921">
    <property type="entry name" value="Ribosomal_eL8_euk"/>
</dbReference>
<name>A0AAW1Q8B6_9CHLO</name>
<protein>
    <recommendedName>
        <fullName evidence="5">Ribosomal protein eL8/eL30/eS12/Gadd45 domain-containing protein</fullName>
    </recommendedName>
</protein>
<feature type="compositionally biased region" description="Low complexity" evidence="4">
    <location>
        <begin position="646"/>
        <end position="655"/>
    </location>
</feature>
<evidence type="ECO:0000259" key="5">
    <source>
        <dbReference type="Pfam" id="PF01248"/>
    </source>
</evidence>